<feature type="region of interest" description="Disordered" evidence="1">
    <location>
        <begin position="1"/>
        <end position="70"/>
    </location>
</feature>
<evidence type="ECO:0000313" key="3">
    <source>
        <dbReference type="Proteomes" id="UP000265520"/>
    </source>
</evidence>
<comment type="caution">
    <text evidence="2">The sequence shown here is derived from an EMBL/GenBank/DDBJ whole genome shotgun (WGS) entry which is preliminary data.</text>
</comment>
<feature type="compositionally biased region" description="Basic and acidic residues" evidence="1">
    <location>
        <begin position="31"/>
        <end position="59"/>
    </location>
</feature>
<sequence>AKRMRRQDGNEKTLEKERLETKETVTGNKKSAIETELEKRPQELSRRRLAEKEKELERHNGKKKKRTKEF</sequence>
<organism evidence="2 3">
    <name type="scientific">Trifolium medium</name>
    <dbReference type="NCBI Taxonomy" id="97028"/>
    <lineage>
        <taxon>Eukaryota</taxon>
        <taxon>Viridiplantae</taxon>
        <taxon>Streptophyta</taxon>
        <taxon>Embryophyta</taxon>
        <taxon>Tracheophyta</taxon>
        <taxon>Spermatophyta</taxon>
        <taxon>Magnoliopsida</taxon>
        <taxon>eudicotyledons</taxon>
        <taxon>Gunneridae</taxon>
        <taxon>Pentapetalae</taxon>
        <taxon>rosids</taxon>
        <taxon>fabids</taxon>
        <taxon>Fabales</taxon>
        <taxon>Fabaceae</taxon>
        <taxon>Papilionoideae</taxon>
        <taxon>50 kb inversion clade</taxon>
        <taxon>NPAAA clade</taxon>
        <taxon>Hologalegina</taxon>
        <taxon>IRL clade</taxon>
        <taxon>Trifolieae</taxon>
        <taxon>Trifolium</taxon>
    </lineage>
</organism>
<accession>A0A392T4Y6</accession>
<dbReference type="Proteomes" id="UP000265520">
    <property type="component" value="Unassembled WGS sequence"/>
</dbReference>
<reference evidence="2 3" key="1">
    <citation type="journal article" date="2018" name="Front. Plant Sci.">
        <title>Red Clover (Trifolium pratense) and Zigzag Clover (T. medium) - A Picture of Genomic Similarities and Differences.</title>
        <authorList>
            <person name="Dluhosova J."/>
            <person name="Istvanek J."/>
            <person name="Nedelnik J."/>
            <person name="Repkova J."/>
        </authorList>
    </citation>
    <scope>NUCLEOTIDE SEQUENCE [LARGE SCALE GENOMIC DNA]</scope>
    <source>
        <strain evidence="3">cv. 10/8</strain>
        <tissue evidence="2">Leaf</tissue>
    </source>
</reference>
<name>A0A392T4Y6_9FABA</name>
<feature type="non-terminal residue" evidence="2">
    <location>
        <position position="1"/>
    </location>
</feature>
<keyword evidence="3" id="KW-1185">Reference proteome</keyword>
<dbReference type="AlphaFoldDB" id="A0A392T4Y6"/>
<feature type="compositionally biased region" description="Basic and acidic residues" evidence="1">
    <location>
        <begin position="1"/>
        <end position="23"/>
    </location>
</feature>
<protein>
    <submittedName>
        <fullName evidence="2">Uncharacterized protein</fullName>
    </submittedName>
</protein>
<proteinExistence type="predicted"/>
<feature type="compositionally biased region" description="Basic residues" evidence="1">
    <location>
        <begin position="60"/>
        <end position="70"/>
    </location>
</feature>
<dbReference type="EMBL" id="LXQA010508357">
    <property type="protein sequence ID" value="MCI56181.1"/>
    <property type="molecule type" value="Genomic_DNA"/>
</dbReference>
<evidence type="ECO:0000313" key="2">
    <source>
        <dbReference type="EMBL" id="MCI56181.1"/>
    </source>
</evidence>
<evidence type="ECO:0000256" key="1">
    <source>
        <dbReference type="SAM" id="MobiDB-lite"/>
    </source>
</evidence>